<dbReference type="PROSITE" id="PS50089">
    <property type="entry name" value="ZF_RING_2"/>
    <property type="match status" value="1"/>
</dbReference>
<dbReference type="GO" id="GO:0008630">
    <property type="term" value="P:intrinsic apoptotic signaling pathway in response to DNA damage"/>
    <property type="evidence" value="ECO:0007669"/>
    <property type="project" value="TreeGrafter"/>
</dbReference>
<dbReference type="GO" id="GO:0044790">
    <property type="term" value="P:suppression of viral release by host"/>
    <property type="evidence" value="ECO:0007669"/>
    <property type="project" value="TreeGrafter"/>
</dbReference>
<evidence type="ECO:0000256" key="2">
    <source>
        <dbReference type="ARBA" id="ARBA00022771"/>
    </source>
</evidence>
<dbReference type="InterPro" id="IPR047153">
    <property type="entry name" value="TRIM45/56/19-like"/>
</dbReference>
<dbReference type="PANTHER" id="PTHR25462:SF302">
    <property type="entry name" value="PROTEIN PML"/>
    <property type="match status" value="1"/>
</dbReference>
<dbReference type="InterPro" id="IPR000315">
    <property type="entry name" value="Znf_B-box"/>
</dbReference>
<accession>A0A7K7WIU6</accession>
<reference evidence="8 9" key="1">
    <citation type="submission" date="2019-09" db="EMBL/GenBank/DDBJ databases">
        <title>Bird 10,000 Genomes (B10K) Project - Family phase.</title>
        <authorList>
            <person name="Zhang G."/>
        </authorList>
    </citation>
    <scope>NUCLEOTIDE SEQUENCE [LARGE SCALE GENOMIC DNA]</scope>
    <source>
        <strain evidence="8">B10K-MSB-01</strain>
    </source>
</reference>
<comment type="caution">
    <text evidence="8">The sequence shown here is derived from an EMBL/GenBank/DDBJ whole genome shotgun (WGS) entry which is preliminary data.</text>
</comment>
<keyword evidence="9" id="KW-1185">Reference proteome</keyword>
<gene>
    <name evidence="8" type="primary">Pml_0</name>
    <name evidence="8" type="ORF">NOTJUL_R00641</name>
</gene>
<evidence type="ECO:0000259" key="6">
    <source>
        <dbReference type="PROSITE" id="PS50089"/>
    </source>
</evidence>
<dbReference type="PANTHER" id="PTHR25462">
    <property type="entry name" value="BONUS, ISOFORM C-RELATED"/>
    <property type="match status" value="1"/>
</dbReference>
<dbReference type="InterPro" id="IPR021978">
    <property type="entry name" value="PML-like_CC"/>
</dbReference>
<dbReference type="PROSITE" id="PS50119">
    <property type="entry name" value="ZF_BBOX"/>
    <property type="match status" value="2"/>
</dbReference>
<dbReference type="InterPro" id="IPR017907">
    <property type="entry name" value="Znf_RING_CS"/>
</dbReference>
<dbReference type="CDD" id="cd19804">
    <property type="entry name" value="Bbox1_TRIM19_C-V"/>
    <property type="match status" value="1"/>
</dbReference>
<feature type="coiled-coil region" evidence="5">
    <location>
        <begin position="210"/>
        <end position="280"/>
    </location>
</feature>
<dbReference type="Gene3D" id="3.30.160.60">
    <property type="entry name" value="Classic Zinc Finger"/>
    <property type="match status" value="1"/>
</dbReference>
<keyword evidence="5" id="KW-0175">Coiled coil</keyword>
<dbReference type="OrthoDB" id="10250935at2759"/>
<dbReference type="PROSITE" id="PS00518">
    <property type="entry name" value="ZF_RING_1"/>
    <property type="match status" value="1"/>
</dbReference>
<dbReference type="GO" id="GO:0045087">
    <property type="term" value="P:innate immune response"/>
    <property type="evidence" value="ECO:0007669"/>
    <property type="project" value="TreeGrafter"/>
</dbReference>
<keyword evidence="2 4" id="KW-0863">Zinc-finger</keyword>
<evidence type="ECO:0000256" key="5">
    <source>
        <dbReference type="SAM" id="Coils"/>
    </source>
</evidence>
<feature type="non-terminal residue" evidence="8">
    <location>
        <position position="364"/>
    </location>
</feature>
<evidence type="ECO:0000313" key="9">
    <source>
        <dbReference type="Proteomes" id="UP000531559"/>
    </source>
</evidence>
<protein>
    <submittedName>
        <fullName evidence="8">PML protein</fullName>
    </submittedName>
</protein>
<dbReference type="SMART" id="SM00184">
    <property type="entry name" value="RING"/>
    <property type="match status" value="1"/>
</dbReference>
<evidence type="ECO:0000256" key="4">
    <source>
        <dbReference type="PROSITE-ProRule" id="PRU00024"/>
    </source>
</evidence>
<dbReference type="SUPFAM" id="SSF57845">
    <property type="entry name" value="B-box zinc-binding domain"/>
    <property type="match status" value="1"/>
</dbReference>
<dbReference type="Gene3D" id="3.30.40.10">
    <property type="entry name" value="Zinc/RING finger domain, C3HC4 (zinc finger)"/>
    <property type="match status" value="1"/>
</dbReference>
<dbReference type="GO" id="GO:0008270">
    <property type="term" value="F:zinc ion binding"/>
    <property type="evidence" value="ECO:0007669"/>
    <property type="project" value="UniProtKB-KW"/>
</dbReference>
<dbReference type="InterPro" id="IPR001841">
    <property type="entry name" value="Znf_RING"/>
</dbReference>
<name>A0A7K7WIU6_9AVES</name>
<evidence type="ECO:0000256" key="3">
    <source>
        <dbReference type="ARBA" id="ARBA00022833"/>
    </source>
</evidence>
<organism evidence="8 9">
    <name type="scientific">Nothocercus julius</name>
    <dbReference type="NCBI Taxonomy" id="2585813"/>
    <lineage>
        <taxon>Eukaryota</taxon>
        <taxon>Metazoa</taxon>
        <taxon>Chordata</taxon>
        <taxon>Craniata</taxon>
        <taxon>Vertebrata</taxon>
        <taxon>Euteleostomi</taxon>
        <taxon>Archelosauria</taxon>
        <taxon>Archosauria</taxon>
        <taxon>Dinosauria</taxon>
        <taxon>Saurischia</taxon>
        <taxon>Theropoda</taxon>
        <taxon>Coelurosauria</taxon>
        <taxon>Aves</taxon>
        <taxon>Palaeognathae</taxon>
        <taxon>Tinamiformes</taxon>
        <taxon>Tinamidae</taxon>
        <taxon>Nothocercus</taxon>
    </lineage>
</organism>
<keyword evidence="3" id="KW-0862">Zinc</keyword>
<sequence>PSQPAALPPSFFPSLPSKVSEDEFQSVLCEGCRQESPTLKLLPCLHTLCLPCVSERKAAGQCPVCQTAVPPASGVPGMDNKLFSNLQARLSIYKKILHAAHLFCDNCKTEAEFWCRECKEFLCTKCFEAHQRYLKKDNHEAKRVAVIRAGSAKDFLEGTRKANNFFCSNVAHENQTLSIYCKKCCKAVCCVCALLDSKHGGQHCDINSEIQQRQDELAALSQDLKKKRSSFEVAHEALQSKAAHLEQARSKTRQEVRQRVEQLVQLLRREEEELLALVEKRWEQGCHALAGELRRLDNVLRRMEAGERLVQKMRLYGTDREVMDMQPFIKASLEELRRLQPPAAGGLAQPDRDFDECRARLQAL</sequence>
<feature type="domain" description="B box-type" evidence="7">
    <location>
        <begin position="99"/>
        <end position="144"/>
    </location>
</feature>
<evidence type="ECO:0000313" key="8">
    <source>
        <dbReference type="EMBL" id="NXA53194.1"/>
    </source>
</evidence>
<dbReference type="GO" id="GO:0005654">
    <property type="term" value="C:nucleoplasm"/>
    <property type="evidence" value="ECO:0007669"/>
    <property type="project" value="TreeGrafter"/>
</dbReference>
<dbReference type="Pfam" id="PF12126">
    <property type="entry name" value="PML_CC"/>
    <property type="match status" value="1"/>
</dbReference>
<proteinExistence type="predicted"/>
<dbReference type="SUPFAM" id="SSF57850">
    <property type="entry name" value="RING/U-box"/>
    <property type="match status" value="1"/>
</dbReference>
<dbReference type="InterPro" id="IPR013083">
    <property type="entry name" value="Znf_RING/FYVE/PHD"/>
</dbReference>
<dbReference type="EMBL" id="VZSV01000160">
    <property type="protein sequence ID" value="NXA53194.1"/>
    <property type="molecule type" value="Genomic_DNA"/>
</dbReference>
<keyword evidence="1" id="KW-0479">Metal-binding</keyword>
<feature type="domain" description="RING-type" evidence="6">
    <location>
        <begin position="29"/>
        <end position="66"/>
    </location>
</feature>
<evidence type="ECO:0000259" key="7">
    <source>
        <dbReference type="PROSITE" id="PS50119"/>
    </source>
</evidence>
<dbReference type="AlphaFoldDB" id="A0A7K7WIU6"/>
<feature type="domain" description="B box-type" evidence="7">
    <location>
        <begin position="162"/>
        <end position="199"/>
    </location>
</feature>
<feature type="non-terminal residue" evidence="8">
    <location>
        <position position="1"/>
    </location>
</feature>
<dbReference type="SMART" id="SM00336">
    <property type="entry name" value="BBOX"/>
    <property type="match status" value="1"/>
</dbReference>
<dbReference type="Pfam" id="PF22586">
    <property type="entry name" value="ANCHR-like_BBOX"/>
    <property type="match status" value="1"/>
</dbReference>
<evidence type="ECO:0000256" key="1">
    <source>
        <dbReference type="ARBA" id="ARBA00022723"/>
    </source>
</evidence>
<dbReference type="Proteomes" id="UP000531559">
    <property type="component" value="Unassembled WGS sequence"/>
</dbReference>